<dbReference type="InterPro" id="IPR002347">
    <property type="entry name" value="SDR_fam"/>
</dbReference>
<dbReference type="Pfam" id="PF13561">
    <property type="entry name" value="adh_short_C2"/>
    <property type="match status" value="1"/>
</dbReference>
<dbReference type="InterPro" id="IPR036291">
    <property type="entry name" value="NAD(P)-bd_dom_sf"/>
</dbReference>
<dbReference type="EMBL" id="NRSH01000001">
    <property type="protein sequence ID" value="MBK1725456.1"/>
    <property type="molecule type" value="Genomic_DNA"/>
</dbReference>
<comment type="similarity">
    <text evidence="1">Belongs to the short-chain dehydrogenases/reductases (SDR) family.</text>
</comment>
<evidence type="ECO:0008006" key="6">
    <source>
        <dbReference type="Google" id="ProtNLM"/>
    </source>
</evidence>
<evidence type="ECO:0000256" key="1">
    <source>
        <dbReference type="ARBA" id="ARBA00006484"/>
    </source>
</evidence>
<gene>
    <name evidence="4" type="ORF">CKO13_00115</name>
</gene>
<sequence>MTLPTILITGGTGKFGKQYIRHFLEKEWQVVFTSTSAARAQELEKNNQCGRSCVGIQCDFTKTDSIKQLTDELRTRDIKINHLVNNARSLSFLKVEEDGTTKREDFINEYLLDVVVPYELSVALWKEQPEELETIVNVSSQYGVVAGNPNVHGDRHHQSPIQYGTAKAAINHLTREMAVRMAPDGIRVNAVAYGGVEGRTNEKFKERYGQMVPNGRMLNDSEIPGPVEFLTSEASSAVTGHIIAADGGWTIW</sequence>
<comment type="caution">
    <text evidence="4">The sequence shown here is derived from an EMBL/GenBank/DDBJ whole genome shotgun (WGS) entry which is preliminary data.</text>
</comment>
<name>A0ABS1E530_9GAMM</name>
<reference evidence="4 5" key="1">
    <citation type="journal article" date="2020" name="Microorganisms">
        <title>Osmotic Adaptation and Compatible Solute Biosynthesis of Phototrophic Bacteria as Revealed from Genome Analyses.</title>
        <authorList>
            <person name="Imhoff J.F."/>
            <person name="Rahn T."/>
            <person name="Kunzel S."/>
            <person name="Keller A."/>
            <person name="Neulinger S.C."/>
        </authorList>
    </citation>
    <scope>NUCLEOTIDE SEQUENCE [LARGE SCALE GENOMIC DNA]</scope>
    <source>
        <strain evidence="4 5">DSM 15116</strain>
    </source>
</reference>
<keyword evidence="2" id="KW-0521">NADP</keyword>
<evidence type="ECO:0000256" key="3">
    <source>
        <dbReference type="ARBA" id="ARBA00023002"/>
    </source>
</evidence>
<dbReference type="SUPFAM" id="SSF51735">
    <property type="entry name" value="NAD(P)-binding Rossmann-fold domains"/>
    <property type="match status" value="1"/>
</dbReference>
<dbReference type="RefSeq" id="WP_200255665.1">
    <property type="nucleotide sequence ID" value="NZ_NRSH01000001.1"/>
</dbReference>
<accession>A0ABS1E530</accession>
<dbReference type="PANTHER" id="PTHR43618:SF8">
    <property type="entry name" value="7ALPHA-HYDROXYSTEROID DEHYDROGENASE"/>
    <property type="match status" value="1"/>
</dbReference>
<dbReference type="PRINTS" id="PR00081">
    <property type="entry name" value="GDHRDH"/>
</dbReference>
<protein>
    <recommendedName>
        <fullName evidence="6">Short-chain dehydrogenase/reductase SDR</fullName>
    </recommendedName>
</protein>
<dbReference type="PANTHER" id="PTHR43618">
    <property type="entry name" value="7-ALPHA-HYDROXYSTEROID DEHYDROGENASE"/>
    <property type="match status" value="1"/>
</dbReference>
<dbReference type="Gene3D" id="3.40.50.720">
    <property type="entry name" value="NAD(P)-binding Rossmann-like Domain"/>
    <property type="match status" value="1"/>
</dbReference>
<keyword evidence="5" id="KW-1185">Reference proteome</keyword>
<organism evidence="4 5">
    <name type="scientific">Halorhodospira neutriphila</name>
    <dbReference type="NCBI Taxonomy" id="168379"/>
    <lineage>
        <taxon>Bacteria</taxon>
        <taxon>Pseudomonadati</taxon>
        <taxon>Pseudomonadota</taxon>
        <taxon>Gammaproteobacteria</taxon>
        <taxon>Chromatiales</taxon>
        <taxon>Ectothiorhodospiraceae</taxon>
        <taxon>Halorhodospira</taxon>
    </lineage>
</organism>
<evidence type="ECO:0000256" key="2">
    <source>
        <dbReference type="ARBA" id="ARBA00022857"/>
    </source>
</evidence>
<evidence type="ECO:0000313" key="5">
    <source>
        <dbReference type="Proteomes" id="UP000738126"/>
    </source>
</evidence>
<keyword evidence="3" id="KW-0560">Oxidoreductase</keyword>
<dbReference type="Proteomes" id="UP000738126">
    <property type="component" value="Unassembled WGS sequence"/>
</dbReference>
<proteinExistence type="inferred from homology"/>
<evidence type="ECO:0000313" key="4">
    <source>
        <dbReference type="EMBL" id="MBK1725456.1"/>
    </source>
</evidence>
<dbReference type="InterPro" id="IPR052178">
    <property type="entry name" value="Sec_Metab_Biosynth_SDR"/>
</dbReference>